<gene>
    <name evidence="1" type="primary">soxD</name>
    <name evidence="1" type="ORF">DF168_02097</name>
</gene>
<dbReference type="Gene3D" id="3.30.2270.10">
    <property type="entry name" value="Folate-binding superfamily"/>
    <property type="match status" value="1"/>
</dbReference>
<dbReference type="GO" id="GO:0046653">
    <property type="term" value="P:tetrahydrofolate metabolic process"/>
    <property type="evidence" value="ECO:0007669"/>
    <property type="project" value="InterPro"/>
</dbReference>
<dbReference type="EMBL" id="CP029803">
    <property type="protein sequence ID" value="AWT60873.1"/>
    <property type="molecule type" value="Genomic_DNA"/>
</dbReference>
<dbReference type="InterPro" id="IPR038561">
    <property type="entry name" value="SoxD_sf"/>
</dbReference>
<dbReference type="InterPro" id="IPR006279">
    <property type="entry name" value="SoxD"/>
</dbReference>
<keyword evidence="1" id="KW-0560">Oxidoreductase</keyword>
<dbReference type="EC" id="1.5.3.1" evidence="1"/>
<sequence>MKVLRCPINGVRPLQEFAFGGEDRPLSEPDKKSDPEWANYVFNRSGQPSVKKEWWYHVASGVWFIAERDTLKDEFVRTYLPER</sequence>
<dbReference type="GO" id="GO:0008115">
    <property type="term" value="F:sarcosine oxidase activity"/>
    <property type="evidence" value="ECO:0007669"/>
    <property type="project" value="UniProtKB-EC"/>
</dbReference>
<proteinExistence type="predicted"/>
<name>A0A2Z4AEW3_9BACT</name>
<accession>A0A2Z4AEW3</accession>
<dbReference type="Proteomes" id="UP000247465">
    <property type="component" value="Chromosome"/>
</dbReference>
<reference evidence="1 2" key="1">
    <citation type="submission" date="2018-06" db="EMBL/GenBank/DDBJ databases">
        <title>Draft Genome Sequence of a Novel Marine Bacterium Related to the Verrucomicrobia.</title>
        <authorList>
            <person name="Vosseberg J."/>
            <person name="Martijn J."/>
            <person name="Ettema T.J.G."/>
        </authorList>
    </citation>
    <scope>NUCLEOTIDE SEQUENCE [LARGE SCALE GENOMIC DNA]</scope>
    <source>
        <strain evidence="1">TARA_B100001123</strain>
    </source>
</reference>
<dbReference type="KEGG" id="mtar:DF168_02097"/>
<dbReference type="AlphaFoldDB" id="A0A2Z4AEW3"/>
<evidence type="ECO:0000313" key="2">
    <source>
        <dbReference type="Proteomes" id="UP000247465"/>
    </source>
</evidence>
<organism evidence="1 2">
    <name type="scientific">Candidatus Moanibacter tarae</name>
    <dbReference type="NCBI Taxonomy" id="2200854"/>
    <lineage>
        <taxon>Bacteria</taxon>
        <taxon>Pseudomonadati</taxon>
        <taxon>Verrucomicrobiota</taxon>
        <taxon>Opitutia</taxon>
        <taxon>Puniceicoccales</taxon>
        <taxon>Puniceicoccales incertae sedis</taxon>
        <taxon>Candidatus Moanibacter</taxon>
    </lineage>
</organism>
<protein>
    <submittedName>
        <fullName evidence="1">Sarcosine oxidase subunit delta</fullName>
        <ecNumber evidence="1">1.5.3.1</ecNumber>
    </submittedName>
</protein>
<evidence type="ECO:0000313" key="1">
    <source>
        <dbReference type="EMBL" id="AWT60873.1"/>
    </source>
</evidence>
<dbReference type="Pfam" id="PF04267">
    <property type="entry name" value="SoxD"/>
    <property type="match status" value="1"/>
</dbReference>